<dbReference type="SUPFAM" id="SSF53098">
    <property type="entry name" value="Ribonuclease H-like"/>
    <property type="match status" value="1"/>
</dbReference>
<dbReference type="KEGG" id="csx:CSING_07945"/>
<protein>
    <submittedName>
        <fullName evidence="2">Transposase</fullName>
    </submittedName>
</protein>
<feature type="domain" description="Transposase IS4-like" evidence="1">
    <location>
        <begin position="203"/>
        <end position="474"/>
    </location>
</feature>
<proteinExistence type="predicted"/>
<name>A0A0B6EWD8_9CORY</name>
<dbReference type="STRING" id="161899.CSING_07945"/>
<dbReference type="InterPro" id="IPR047654">
    <property type="entry name" value="IS1634_transpos"/>
</dbReference>
<dbReference type="EMBL" id="CP010827">
    <property type="protein sequence ID" value="AJI79108.1"/>
    <property type="molecule type" value="Genomic_DNA"/>
</dbReference>
<dbReference type="AlphaFoldDB" id="A0A0B6EWD8"/>
<dbReference type="Pfam" id="PF01609">
    <property type="entry name" value="DDE_Tnp_1"/>
    <property type="match status" value="1"/>
</dbReference>
<dbReference type="HOGENOM" id="CLU_022426_1_1_11"/>
<reference evidence="2 3" key="1">
    <citation type="journal article" date="2015" name="Genome Announc.">
        <title>Complete Genome Sequence and Annotation of Corynebacterium singulare DSM 44357, Isolated from a Human Semen Specimen.</title>
        <authorList>
            <person name="Merten M."/>
            <person name="Brinkrolf K."/>
            <person name="Albersmeier A."/>
            <person name="Kutter Y."/>
            <person name="Ruckert C."/>
            <person name="Tauch A."/>
        </authorList>
    </citation>
    <scope>NUCLEOTIDE SEQUENCE [LARGE SCALE GENOMIC DNA]</scope>
    <source>
        <strain evidence="2">IBS B52218</strain>
    </source>
</reference>
<dbReference type="PANTHER" id="PTHR34614:SF2">
    <property type="entry name" value="TRANSPOSASE IS4-LIKE DOMAIN-CONTAINING PROTEIN"/>
    <property type="match status" value="1"/>
</dbReference>
<organism evidence="2 3">
    <name type="scientific">Corynebacterium singulare</name>
    <dbReference type="NCBI Taxonomy" id="161899"/>
    <lineage>
        <taxon>Bacteria</taxon>
        <taxon>Bacillati</taxon>
        <taxon>Actinomycetota</taxon>
        <taxon>Actinomycetes</taxon>
        <taxon>Mycobacteriales</taxon>
        <taxon>Corynebacteriaceae</taxon>
        <taxon>Corynebacterium</taxon>
    </lineage>
</organism>
<dbReference type="PANTHER" id="PTHR34614">
    <property type="match status" value="1"/>
</dbReference>
<dbReference type="InterPro" id="IPR012337">
    <property type="entry name" value="RNaseH-like_sf"/>
</dbReference>
<evidence type="ECO:0000313" key="3">
    <source>
        <dbReference type="Proteomes" id="UP000031890"/>
    </source>
</evidence>
<dbReference type="GO" id="GO:0003677">
    <property type="term" value="F:DNA binding"/>
    <property type="evidence" value="ECO:0007669"/>
    <property type="project" value="InterPro"/>
</dbReference>
<dbReference type="GO" id="GO:0006313">
    <property type="term" value="P:DNA transposition"/>
    <property type="evidence" value="ECO:0007669"/>
    <property type="project" value="InterPro"/>
</dbReference>
<dbReference type="InterPro" id="IPR002559">
    <property type="entry name" value="Transposase_11"/>
</dbReference>
<gene>
    <name evidence="2" type="ORF">CSING_07945</name>
</gene>
<evidence type="ECO:0000259" key="1">
    <source>
        <dbReference type="Pfam" id="PF01609"/>
    </source>
</evidence>
<sequence>MVFIGGEEFFRTKWVVPGVFSSLIFVSPYIRTVKTASGATAVQVVFSERKGAKRMKHIGSAHSESELALLRAEAQRIVDGDQLAMDFGEVKHIPPATGSVSNPLPVVGQRAGYLLDCIDACFNELGLAAASGDDPVFRDLVRARIIHPGSKLDSIETLAEVGITSASYRTIQRRLPTFATESFGETLTQVLAHHAGIGPGAFILYDVTTLYFETDTPDELRKPGFSKERRVEPQILVGLLTDATGFPLHVGAFAGNSAETHTMLPMITRFQEAYQLDEVTVVADAGMFSAANKQALIDAGLHYILSVKTPTVPEVIETWRRENPGEDYTHGQIWTQASASDGRKHTTPNTVTHYQYSHDRARRSLRGIKEQVAKAKRAVDGDIAIKRNRYIDLSAPNKKVNYALAAKHRALAGIKGYETDLTALDAQEVIGHYRRLFNIEKSFRMSKSDLKARPIYARKQDSITAHLNIVMAALAVAHLMETRSGQSIKRLVRTLKKYRSFQLVIGDETIHAAVPLPPDLTATIQAITGHELPH</sequence>
<dbReference type="NCBIfam" id="NF033559">
    <property type="entry name" value="transpos_IS1634"/>
    <property type="match status" value="1"/>
</dbReference>
<dbReference type="Proteomes" id="UP000031890">
    <property type="component" value="Chromosome"/>
</dbReference>
<evidence type="ECO:0000313" key="2">
    <source>
        <dbReference type="EMBL" id="AJI79108.1"/>
    </source>
</evidence>
<dbReference type="GO" id="GO:0004803">
    <property type="term" value="F:transposase activity"/>
    <property type="evidence" value="ECO:0007669"/>
    <property type="project" value="InterPro"/>
</dbReference>
<accession>A0A0B6EWD8</accession>